<proteinExistence type="predicted"/>
<dbReference type="OrthoDB" id="5379872at2"/>
<sequence>MIQTRTELAQRLLAFFSQGRYLEIGIRRGDNLSRVHAPRKVGVDPVPRTAELHRHLKPHLRHMTIHARTSDDFFAANQEQFDVIFIDGLHLYEQVIKDISNAFNCLTPNGFIMMHDCLPETPKNATREYHEGAWNGDVWKAIHQVQRDYPQIAHAVVDCDWGLGLLWRNDPNAFPVDIPLDQSIMDMGFEDYSEHRATSFNVIQPADLEEYLAHSPAALAEREAQGEPGPDAEANPLVSILIPTYNQARYIAQAVDSALAQTYGNLEVVVCDDASSDETPEVLRQYGDNPKVRIYRNDHNLGRVGNYRKGLFDRARGEWVLNLDGDDFIHDPTWIARAMERICSDSGVVMACAKKRTLYADGTAKVGDQNEGFPEIMEGADAFWALHDCSFSAPHVTAVYHRRTAMELGFYSYDIVNTDLECTYRMLLAGRIAVFPDVVSTWRMHDENASIYQNAEDRIANLLCYVSPYDAARGRGLPRDKAKAWLGAHLDISCIDAYALLKYDGDAQGYRRHLQAVKQISSNAFYRNALKPKFLFKYAAVSLGLATKKTPHWMKEHSR</sequence>
<protein>
    <submittedName>
        <fullName evidence="2">Glycosyltransferases, probably involved in cell wall biogenesis</fullName>
    </submittedName>
</protein>
<dbReference type="Gene3D" id="3.40.50.150">
    <property type="entry name" value="Vaccinia Virus protein VP39"/>
    <property type="match status" value="1"/>
</dbReference>
<keyword evidence="3" id="KW-1185">Reference proteome</keyword>
<dbReference type="PANTHER" id="PTHR22916:SF3">
    <property type="entry name" value="UDP-GLCNAC:BETAGAL BETA-1,3-N-ACETYLGLUCOSAMINYLTRANSFERASE-LIKE PROTEIN 1"/>
    <property type="match status" value="1"/>
</dbReference>
<dbReference type="InterPro" id="IPR001173">
    <property type="entry name" value="Glyco_trans_2-like"/>
</dbReference>
<dbReference type="GO" id="GO:0016758">
    <property type="term" value="F:hexosyltransferase activity"/>
    <property type="evidence" value="ECO:0007669"/>
    <property type="project" value="UniProtKB-ARBA"/>
</dbReference>
<dbReference type="Gene3D" id="3.90.550.10">
    <property type="entry name" value="Spore Coat Polysaccharide Biosynthesis Protein SpsA, Chain A"/>
    <property type="match status" value="1"/>
</dbReference>
<dbReference type="InterPro" id="IPR029044">
    <property type="entry name" value="Nucleotide-diphossugar_trans"/>
</dbReference>
<dbReference type="SUPFAM" id="SSF53448">
    <property type="entry name" value="Nucleotide-diphospho-sugar transferases"/>
    <property type="match status" value="1"/>
</dbReference>
<dbReference type="CDD" id="cd00761">
    <property type="entry name" value="Glyco_tranf_GTA_type"/>
    <property type="match status" value="1"/>
</dbReference>
<evidence type="ECO:0000259" key="1">
    <source>
        <dbReference type="Pfam" id="PF00535"/>
    </source>
</evidence>
<dbReference type="SUPFAM" id="SSF53335">
    <property type="entry name" value="S-adenosyl-L-methionine-dependent methyltransferases"/>
    <property type="match status" value="1"/>
</dbReference>
<evidence type="ECO:0000313" key="3">
    <source>
        <dbReference type="Proteomes" id="UP000190027"/>
    </source>
</evidence>
<accession>A0A1T4X2C6</accession>
<dbReference type="Proteomes" id="UP000190027">
    <property type="component" value="Unassembled WGS sequence"/>
</dbReference>
<gene>
    <name evidence="2" type="ORF">SAMN02745704_01716</name>
</gene>
<dbReference type="InterPro" id="IPR029063">
    <property type="entry name" value="SAM-dependent_MTases_sf"/>
</dbReference>
<dbReference type="Pfam" id="PF13578">
    <property type="entry name" value="Methyltransf_24"/>
    <property type="match status" value="1"/>
</dbReference>
<name>A0A1T4X2C6_9BACT</name>
<dbReference type="STRING" id="1121449.SAMN02745704_01716"/>
<evidence type="ECO:0000313" key="2">
    <source>
        <dbReference type="EMBL" id="SKA83754.1"/>
    </source>
</evidence>
<organism evidence="2 3">
    <name type="scientific">Paucidesulfovibrio gracilis DSM 16080</name>
    <dbReference type="NCBI Taxonomy" id="1121449"/>
    <lineage>
        <taxon>Bacteria</taxon>
        <taxon>Pseudomonadati</taxon>
        <taxon>Thermodesulfobacteriota</taxon>
        <taxon>Desulfovibrionia</taxon>
        <taxon>Desulfovibrionales</taxon>
        <taxon>Desulfovibrionaceae</taxon>
        <taxon>Paucidesulfovibrio</taxon>
    </lineage>
</organism>
<reference evidence="2 3" key="1">
    <citation type="submission" date="2017-02" db="EMBL/GenBank/DDBJ databases">
        <authorList>
            <person name="Peterson S.W."/>
        </authorList>
    </citation>
    <scope>NUCLEOTIDE SEQUENCE [LARGE SCALE GENOMIC DNA]</scope>
    <source>
        <strain evidence="2 3">DSM 16080</strain>
    </source>
</reference>
<dbReference type="PANTHER" id="PTHR22916">
    <property type="entry name" value="GLYCOSYLTRANSFERASE"/>
    <property type="match status" value="1"/>
</dbReference>
<dbReference type="EMBL" id="FUYC01000006">
    <property type="protein sequence ID" value="SKA83754.1"/>
    <property type="molecule type" value="Genomic_DNA"/>
</dbReference>
<dbReference type="Pfam" id="PF00535">
    <property type="entry name" value="Glycos_transf_2"/>
    <property type="match status" value="1"/>
</dbReference>
<feature type="domain" description="Glycosyltransferase 2-like" evidence="1">
    <location>
        <begin position="239"/>
        <end position="354"/>
    </location>
</feature>
<dbReference type="RefSeq" id="WP_159447182.1">
    <property type="nucleotide sequence ID" value="NZ_FUYC01000006.1"/>
</dbReference>
<dbReference type="AlphaFoldDB" id="A0A1T4X2C6"/>
<keyword evidence="2" id="KW-0808">Transferase</keyword>